<keyword evidence="9" id="KW-1185">Reference proteome</keyword>
<name>T1K587_TETUR</name>
<comment type="subcellular location">
    <subcellularLocation>
        <location evidence="1">Membrane</location>
        <topology evidence="1">Multi-pass membrane protein</topology>
    </subcellularLocation>
</comment>
<dbReference type="HOGENOM" id="CLU_001265_10_9_1"/>
<proteinExistence type="predicted"/>
<dbReference type="Gene3D" id="1.20.1250.20">
    <property type="entry name" value="MFS general substrate transporter like domains"/>
    <property type="match status" value="1"/>
</dbReference>
<gene>
    <name evidence="8" type="primary">107360848</name>
</gene>
<dbReference type="GO" id="GO:0015842">
    <property type="term" value="P:aminergic neurotransmitter loading into synaptic vesicle"/>
    <property type="evidence" value="ECO:0007669"/>
    <property type="project" value="TreeGrafter"/>
</dbReference>
<dbReference type="PROSITE" id="PS50850">
    <property type="entry name" value="MFS"/>
    <property type="match status" value="1"/>
</dbReference>
<dbReference type="FunFam" id="1.20.1250.20:FF:000145">
    <property type="entry name" value="Chromaffin granule amine transporter"/>
    <property type="match status" value="1"/>
</dbReference>
<evidence type="ECO:0000313" key="9">
    <source>
        <dbReference type="Proteomes" id="UP000015104"/>
    </source>
</evidence>
<dbReference type="OMA" id="IVAPLWG"/>
<dbReference type="Proteomes" id="UP000015104">
    <property type="component" value="Unassembled WGS sequence"/>
</dbReference>
<evidence type="ECO:0000313" key="8">
    <source>
        <dbReference type="EnsemblMetazoa" id="tetur05g05400.1"/>
    </source>
</evidence>
<evidence type="ECO:0000256" key="1">
    <source>
        <dbReference type="ARBA" id="ARBA00004141"/>
    </source>
</evidence>
<accession>T1K587</accession>
<reference evidence="8" key="2">
    <citation type="submission" date="2015-06" db="UniProtKB">
        <authorList>
            <consortium name="EnsemblMetazoa"/>
        </authorList>
    </citation>
    <scope>IDENTIFICATION</scope>
</reference>
<evidence type="ECO:0000256" key="5">
    <source>
        <dbReference type="ARBA" id="ARBA00023136"/>
    </source>
</evidence>
<feature type="transmembrane region" description="Helical" evidence="6">
    <location>
        <begin position="274"/>
        <end position="297"/>
    </location>
</feature>
<dbReference type="GO" id="GO:0030672">
    <property type="term" value="C:synaptic vesicle membrane"/>
    <property type="evidence" value="ECO:0007669"/>
    <property type="project" value="TreeGrafter"/>
</dbReference>
<feature type="transmembrane region" description="Helical" evidence="6">
    <location>
        <begin position="384"/>
        <end position="404"/>
    </location>
</feature>
<feature type="transmembrane region" description="Helical" evidence="6">
    <location>
        <begin position="504"/>
        <end position="523"/>
    </location>
</feature>
<keyword evidence="3 6" id="KW-0812">Transmembrane</keyword>
<protein>
    <recommendedName>
        <fullName evidence="7">Major facilitator superfamily (MFS) profile domain-containing protein</fullName>
    </recommendedName>
</protein>
<dbReference type="GO" id="GO:0005335">
    <property type="term" value="F:serotonin:sodium:chloride symporter activity"/>
    <property type="evidence" value="ECO:0007669"/>
    <property type="project" value="TreeGrafter"/>
</dbReference>
<dbReference type="InterPro" id="IPR020846">
    <property type="entry name" value="MFS_dom"/>
</dbReference>
<feature type="transmembrane region" description="Helical" evidence="6">
    <location>
        <begin position="238"/>
        <end position="262"/>
    </location>
</feature>
<sequence length="568" mass="61191">MTGDSNYQGYNMIGKVVTLVKSWRGSRKLLVVIVAIAIFLDNMLLTCVVPIIPAFLYETHHTEKMIKLNASRLLTTTSTTTNSPEETPILISSLENQLANSNVNNKFNSNTNNVRSNNRKSFKSMDSFHGNAECTCPTNVISSSGTTSSSITSPSSYETTTELMTPEKEAKQLKHKELVEESTEVGVLFASKPVIQAITNPFIGPLTNKIGYSIPMFAGFLIMFLSTLIFAVGKSYPLLLIARSLQGVGSACTSVAGMGMLAERYPDDRERGNAMAIALGGLALGVLIGPPFGGVMYEFVGRASPFLVLSALALLDGVLQLFVLQPAVTPDPQEGASILTLIKDPYILVAAGAITFANVGIGILEPALPLWMMDTMNAPNWEQGAAFLPASISYLIGTNVFGPLGHKMGRWLASMIGIIAIGCALIYIPMATSFEQLILPNGVIGFSIGMVDSSMMPMLGYLVDIRHKSIYGNVYAIGDVAFCVGFIFGPFLSGTMLRLFGFEGLVTITASLCFMFAPFMLLLRKPPAIAENQSLLQDVAVKYVNYTNELTPEEEMAAKKNSSTPLVP</sequence>
<keyword evidence="5 6" id="KW-0472">Membrane</keyword>
<evidence type="ECO:0000256" key="4">
    <source>
        <dbReference type="ARBA" id="ARBA00022989"/>
    </source>
</evidence>
<feature type="transmembrane region" description="Helical" evidence="6">
    <location>
        <begin position="29"/>
        <end position="57"/>
    </location>
</feature>
<dbReference type="AlphaFoldDB" id="T1K587"/>
<keyword evidence="2" id="KW-0813">Transport</keyword>
<evidence type="ECO:0000259" key="7">
    <source>
        <dbReference type="PROSITE" id="PS50850"/>
    </source>
</evidence>
<organism evidence="8 9">
    <name type="scientific">Tetranychus urticae</name>
    <name type="common">Two-spotted spider mite</name>
    <dbReference type="NCBI Taxonomy" id="32264"/>
    <lineage>
        <taxon>Eukaryota</taxon>
        <taxon>Metazoa</taxon>
        <taxon>Ecdysozoa</taxon>
        <taxon>Arthropoda</taxon>
        <taxon>Chelicerata</taxon>
        <taxon>Arachnida</taxon>
        <taxon>Acari</taxon>
        <taxon>Acariformes</taxon>
        <taxon>Trombidiformes</taxon>
        <taxon>Prostigmata</taxon>
        <taxon>Eleutherengona</taxon>
        <taxon>Raphignathae</taxon>
        <taxon>Tetranychoidea</taxon>
        <taxon>Tetranychidae</taxon>
        <taxon>Tetranychus</taxon>
    </lineage>
</organism>
<dbReference type="InterPro" id="IPR036259">
    <property type="entry name" value="MFS_trans_sf"/>
</dbReference>
<feature type="transmembrane region" description="Helical" evidence="6">
    <location>
        <begin position="411"/>
        <end position="430"/>
    </location>
</feature>
<dbReference type="GO" id="GO:0043195">
    <property type="term" value="C:terminal bouton"/>
    <property type="evidence" value="ECO:0007669"/>
    <property type="project" value="TreeGrafter"/>
</dbReference>
<dbReference type="PANTHER" id="PTHR23506:SF23">
    <property type="entry name" value="GH10249P"/>
    <property type="match status" value="1"/>
</dbReference>
<dbReference type="CDD" id="cd17384">
    <property type="entry name" value="MFS_SLC18A1_2_VAT1_2"/>
    <property type="match status" value="1"/>
</dbReference>
<feature type="transmembrane region" description="Helical" evidence="6">
    <location>
        <begin position="470"/>
        <end position="492"/>
    </location>
</feature>
<feature type="transmembrane region" description="Helical" evidence="6">
    <location>
        <begin position="442"/>
        <end position="463"/>
    </location>
</feature>
<dbReference type="EnsemblMetazoa" id="tetur05g05400.1">
    <property type="protein sequence ID" value="tetur05g05400.1"/>
    <property type="gene ID" value="tetur05g05400"/>
</dbReference>
<dbReference type="Pfam" id="PF07690">
    <property type="entry name" value="MFS_1"/>
    <property type="match status" value="1"/>
</dbReference>
<feature type="transmembrane region" description="Helical" evidence="6">
    <location>
        <begin position="345"/>
        <end position="364"/>
    </location>
</feature>
<evidence type="ECO:0000256" key="6">
    <source>
        <dbReference type="SAM" id="Phobius"/>
    </source>
</evidence>
<dbReference type="SUPFAM" id="SSF103473">
    <property type="entry name" value="MFS general substrate transporter"/>
    <property type="match status" value="1"/>
</dbReference>
<dbReference type="KEGG" id="tut:107360848"/>
<dbReference type="OrthoDB" id="5086884at2759"/>
<evidence type="ECO:0000256" key="3">
    <source>
        <dbReference type="ARBA" id="ARBA00022692"/>
    </source>
</evidence>
<dbReference type="PANTHER" id="PTHR23506">
    <property type="entry name" value="GH10249P"/>
    <property type="match status" value="1"/>
</dbReference>
<keyword evidence="4 6" id="KW-1133">Transmembrane helix</keyword>
<dbReference type="STRING" id="32264.T1K587"/>
<feature type="transmembrane region" description="Helical" evidence="6">
    <location>
        <begin position="210"/>
        <end position="232"/>
    </location>
</feature>
<dbReference type="eggNOG" id="KOG3764">
    <property type="taxonomic scope" value="Eukaryota"/>
</dbReference>
<dbReference type="InterPro" id="IPR050930">
    <property type="entry name" value="MFS_Vesicular_Transporter"/>
</dbReference>
<evidence type="ECO:0000256" key="2">
    <source>
        <dbReference type="ARBA" id="ARBA00022448"/>
    </source>
</evidence>
<dbReference type="EMBL" id="CAEY01001585">
    <property type="status" value="NOT_ANNOTATED_CDS"/>
    <property type="molecule type" value="Genomic_DNA"/>
</dbReference>
<feature type="domain" description="Major facilitator superfamily (MFS) profile" evidence="7">
    <location>
        <begin position="30"/>
        <end position="528"/>
    </location>
</feature>
<dbReference type="InterPro" id="IPR011701">
    <property type="entry name" value="MFS"/>
</dbReference>
<reference evidence="9" key="1">
    <citation type="submission" date="2011-08" db="EMBL/GenBank/DDBJ databases">
        <authorList>
            <person name="Rombauts S."/>
        </authorList>
    </citation>
    <scope>NUCLEOTIDE SEQUENCE</scope>
    <source>
        <strain evidence="9">London</strain>
    </source>
</reference>